<name>A0AA86QAI2_9EUKA</name>
<reference evidence="2 3" key="2">
    <citation type="submission" date="2024-07" db="EMBL/GenBank/DDBJ databases">
        <authorList>
            <person name="Akdeniz Z."/>
        </authorList>
    </citation>
    <scope>NUCLEOTIDE SEQUENCE [LARGE SCALE GENOMIC DNA]</scope>
</reference>
<keyword evidence="3" id="KW-1185">Reference proteome</keyword>
<proteinExistence type="predicted"/>
<gene>
    <name evidence="1" type="ORF">HINF_LOCUS41066</name>
    <name evidence="2" type="ORF">HINF_LOCUS52541</name>
</gene>
<protein>
    <submittedName>
        <fullName evidence="2">Hypothetical_protein</fullName>
    </submittedName>
</protein>
<dbReference type="AlphaFoldDB" id="A0AA86QAI2"/>
<evidence type="ECO:0000313" key="2">
    <source>
        <dbReference type="EMBL" id="CAL6066630.1"/>
    </source>
</evidence>
<reference evidence="1" key="1">
    <citation type="submission" date="2023-06" db="EMBL/GenBank/DDBJ databases">
        <authorList>
            <person name="Kurt Z."/>
        </authorList>
    </citation>
    <scope>NUCLEOTIDE SEQUENCE</scope>
</reference>
<organism evidence="1">
    <name type="scientific">Hexamita inflata</name>
    <dbReference type="NCBI Taxonomy" id="28002"/>
    <lineage>
        <taxon>Eukaryota</taxon>
        <taxon>Metamonada</taxon>
        <taxon>Diplomonadida</taxon>
        <taxon>Hexamitidae</taxon>
        <taxon>Hexamitinae</taxon>
        <taxon>Hexamita</taxon>
    </lineage>
</organism>
<evidence type="ECO:0000313" key="3">
    <source>
        <dbReference type="Proteomes" id="UP001642409"/>
    </source>
</evidence>
<comment type="caution">
    <text evidence="1">The sequence shown here is derived from an EMBL/GenBank/DDBJ whole genome shotgun (WGS) entry which is preliminary data.</text>
</comment>
<dbReference type="EMBL" id="CATOUU010000839">
    <property type="protein sequence ID" value="CAI9953421.1"/>
    <property type="molecule type" value="Genomic_DNA"/>
</dbReference>
<sequence length="117" mass="13687">MIVFSSSCSQFFRSTQEMISVQSHRQHSVFISKQKYQSSAEKRNQRVFEKLVLVYKSRLQEIFDLTEQQLLEVSACLADSYLNDRPQSYSGFVNQIMLELLENHNVIFVSQAELENL</sequence>
<dbReference type="EMBL" id="CAXDID020000263">
    <property type="protein sequence ID" value="CAL6066630.1"/>
    <property type="molecule type" value="Genomic_DNA"/>
</dbReference>
<dbReference type="Proteomes" id="UP001642409">
    <property type="component" value="Unassembled WGS sequence"/>
</dbReference>
<evidence type="ECO:0000313" key="1">
    <source>
        <dbReference type="EMBL" id="CAI9953421.1"/>
    </source>
</evidence>
<accession>A0AA86QAI2</accession>